<evidence type="ECO:0000259" key="1">
    <source>
        <dbReference type="Pfam" id="PF04717"/>
    </source>
</evidence>
<dbReference type="Gene3D" id="3.55.50.10">
    <property type="entry name" value="Baseplate protein-like domains"/>
    <property type="match status" value="1"/>
</dbReference>
<dbReference type="AlphaFoldDB" id="A0A518AZK2"/>
<dbReference type="Pfam" id="PF04717">
    <property type="entry name" value="Phage_base_V"/>
    <property type="match status" value="1"/>
</dbReference>
<dbReference type="InterPro" id="IPR006531">
    <property type="entry name" value="Gp5/Vgr_OB"/>
</dbReference>
<dbReference type="InterPro" id="IPR006533">
    <property type="entry name" value="T6SS_Vgr_RhsGE"/>
</dbReference>
<dbReference type="NCBIfam" id="TIGR01646">
    <property type="entry name" value="vgr_GE"/>
    <property type="match status" value="1"/>
</dbReference>
<accession>A0A518AZK2</accession>
<evidence type="ECO:0000313" key="2">
    <source>
        <dbReference type="EMBL" id="QDU60133.1"/>
    </source>
</evidence>
<proteinExistence type="predicted"/>
<dbReference type="SUPFAM" id="SSF69349">
    <property type="entry name" value="Phage fibre proteins"/>
    <property type="match status" value="1"/>
</dbReference>
<dbReference type="KEGG" id="knv:Pan216_09700"/>
<name>A0A518AZK2_9BACT</name>
<organism evidence="2 3">
    <name type="scientific">Kolteria novifilia</name>
    <dbReference type="NCBI Taxonomy" id="2527975"/>
    <lineage>
        <taxon>Bacteria</taxon>
        <taxon>Pseudomonadati</taxon>
        <taxon>Planctomycetota</taxon>
        <taxon>Planctomycetia</taxon>
        <taxon>Kolteriales</taxon>
        <taxon>Kolteriaceae</taxon>
        <taxon>Kolteria</taxon>
    </lineage>
</organism>
<reference evidence="2 3" key="1">
    <citation type="submission" date="2019-02" db="EMBL/GenBank/DDBJ databases">
        <title>Deep-cultivation of Planctomycetes and their phenomic and genomic characterization uncovers novel biology.</title>
        <authorList>
            <person name="Wiegand S."/>
            <person name="Jogler M."/>
            <person name="Boedeker C."/>
            <person name="Pinto D."/>
            <person name="Vollmers J."/>
            <person name="Rivas-Marin E."/>
            <person name="Kohn T."/>
            <person name="Peeters S.H."/>
            <person name="Heuer A."/>
            <person name="Rast P."/>
            <person name="Oberbeckmann S."/>
            <person name="Bunk B."/>
            <person name="Jeske O."/>
            <person name="Meyerdierks A."/>
            <person name="Storesund J.E."/>
            <person name="Kallscheuer N."/>
            <person name="Luecker S."/>
            <person name="Lage O.M."/>
            <person name="Pohl T."/>
            <person name="Merkel B.J."/>
            <person name="Hornburger P."/>
            <person name="Mueller R.-W."/>
            <person name="Bruemmer F."/>
            <person name="Labrenz M."/>
            <person name="Spormann A.M."/>
            <person name="Op den Camp H."/>
            <person name="Overmann J."/>
            <person name="Amann R."/>
            <person name="Jetten M.S.M."/>
            <person name="Mascher T."/>
            <person name="Medema M.H."/>
            <person name="Devos D.P."/>
            <person name="Kaster A.-K."/>
            <person name="Ovreas L."/>
            <person name="Rohde M."/>
            <person name="Galperin M.Y."/>
            <person name="Jogler C."/>
        </authorList>
    </citation>
    <scope>NUCLEOTIDE SEQUENCE [LARGE SCALE GENOMIC DNA]</scope>
    <source>
        <strain evidence="2 3">Pan216</strain>
    </source>
</reference>
<dbReference type="Gene3D" id="2.30.110.50">
    <property type="match status" value="1"/>
</dbReference>
<dbReference type="Gene3D" id="2.40.50.230">
    <property type="entry name" value="Gp5 N-terminal domain"/>
    <property type="match status" value="1"/>
</dbReference>
<dbReference type="Proteomes" id="UP000317093">
    <property type="component" value="Chromosome"/>
</dbReference>
<dbReference type="Gene3D" id="4.10.220.110">
    <property type="match status" value="1"/>
</dbReference>
<protein>
    <submittedName>
        <fullName evidence="2">Phage-related baseplate assembly protein</fullName>
    </submittedName>
</protein>
<sequence>MATTDQKSLRRPHVALEIESPIAGLRLHGVRGRERIGECFLYRLELHAARDRNVDIEEMLATHVTITLDVSGQPPKRLQGLVSKVARVGRTSVNECFEATLVPRHYLLSEHAQAGYRVHQERTLQQIIAAEFAGFSCRVDQVGPRPPREFSVRYAESPWHYVQRLLSEEGCYCYFDHREGKTELVVAESSRLAPLLPSCDDLLLGSRPDRPSIMSWEVQQSLVPGKARVLDYHCEKSAAMLTADASAPASIGLGSEEAIFGQSIMGSCEVTTHEEVAHRFMGLGKGGGPRPEGLVGMEDQVQRHAKIDIERECARALEAKGVSDCASLRPGYLFRLTQAGGHSGEYFVTEVDHRVRLPFEADDDRSAKPYRCRFRAIPRDLPYRMTVSRPRPRIRGVMTAAVVDVADVSSTTTDDARVKVALRFDRREDPESCWLRVAQPLAGRGQGVVELPRRGEEVIVTFLRGDPDRPVAIGSVYNASHLPPVAREAMHETEGIWRPSRHRSPERRNHLSFRTRRGAEEVSWHTDGDMATSTERNHEIATGGNLVLQVGSTSTDGSSSAEAGGDGAMEVDEVMGGTESAGDGNYRLMVKGDSKLSVGGDSNITVHGTACLEAERPVLCQFLMPTVAMLPSSLTSVAGNALFAHGASVGVHLPLGWVASGKLDVTVAACDLELNVTAYDVKNFNGVACCITSTETANGNVSYGALCAESKFVSDCKSHLQRKMIASFYRQQHESLTLDQNTVAGAHAAQGASYQQ</sequence>
<gene>
    <name evidence="2" type="ORF">Pan216_09700</name>
</gene>
<dbReference type="SUPFAM" id="SSF69255">
    <property type="entry name" value="gp5 N-terminal domain-like"/>
    <property type="match status" value="1"/>
</dbReference>
<dbReference type="SUPFAM" id="SSF69279">
    <property type="entry name" value="Phage tail proteins"/>
    <property type="match status" value="2"/>
</dbReference>
<feature type="domain" description="Gp5/Type VI secretion system Vgr protein OB-fold" evidence="1">
    <location>
        <begin position="408"/>
        <end position="477"/>
    </location>
</feature>
<keyword evidence="3" id="KW-1185">Reference proteome</keyword>
<dbReference type="RefSeq" id="WP_419193258.1">
    <property type="nucleotide sequence ID" value="NZ_CP036279.1"/>
</dbReference>
<dbReference type="EMBL" id="CP036279">
    <property type="protein sequence ID" value="QDU60133.1"/>
    <property type="molecule type" value="Genomic_DNA"/>
</dbReference>
<evidence type="ECO:0000313" key="3">
    <source>
        <dbReference type="Proteomes" id="UP000317093"/>
    </source>
</evidence>
<dbReference type="InterPro" id="IPR037026">
    <property type="entry name" value="Vgr_OB-fold_dom_sf"/>
</dbReference>
<dbReference type="Pfam" id="PF05954">
    <property type="entry name" value="Phage_GPD"/>
    <property type="match status" value="1"/>
</dbReference>